<keyword evidence="6 11" id="KW-0500">Molybdenum</keyword>
<accession>A0A290QC88</accession>
<dbReference type="PANTHER" id="PTHR30183">
    <property type="entry name" value="MOLYBDENUM TRANSPORT SYSTEM PERMEASE PROTEIN MODB"/>
    <property type="match status" value="1"/>
</dbReference>
<evidence type="ECO:0000256" key="2">
    <source>
        <dbReference type="ARBA" id="ARBA00004651"/>
    </source>
</evidence>
<sequence>MSPEVWQITWFTVAVSAGGTLLILPAGIALAWLLARRDWPGKSLVETLVALPLVVPPVATGLILLKLFGRRGALGSFFENTLGWQIVFSWRGVVLATAIMSFPLLVRTARVAFESVNPRLEHVARTLGASQWRVFLTITLPLAKRGIIAGALLAFARALGEFGATIMVAGYIPGETATLSLSIYHLVQLGRDAEAFALLGISLAIAFTAVWLGERFLRKSHAA</sequence>
<evidence type="ECO:0000256" key="1">
    <source>
        <dbReference type="ARBA" id="ARBA00002949"/>
    </source>
</evidence>
<proteinExistence type="inferred from homology"/>
<dbReference type="RefSeq" id="WP_096057771.1">
    <property type="nucleotide sequence ID" value="NZ_CP023344.1"/>
</dbReference>
<protein>
    <recommendedName>
        <fullName evidence="11">Molybdenum transport system permease</fullName>
    </recommendedName>
</protein>
<evidence type="ECO:0000313" key="14">
    <source>
        <dbReference type="Proteomes" id="UP000217265"/>
    </source>
</evidence>
<feature type="domain" description="ABC transmembrane type-1" evidence="12">
    <location>
        <begin position="9"/>
        <end position="211"/>
    </location>
</feature>
<dbReference type="EMBL" id="CP023344">
    <property type="protein sequence ID" value="ATC66144.1"/>
    <property type="molecule type" value="Genomic_DNA"/>
</dbReference>
<evidence type="ECO:0000259" key="12">
    <source>
        <dbReference type="PROSITE" id="PS50928"/>
    </source>
</evidence>
<dbReference type="InterPro" id="IPR011867">
    <property type="entry name" value="ModB_ABC"/>
</dbReference>
<comment type="function">
    <text evidence="1 11">Part of the binding-protein-dependent transport system for molybdenum; probably responsible for the translocation of the substrate across the membrane.</text>
</comment>
<dbReference type="NCBIfam" id="TIGR02141">
    <property type="entry name" value="modB_ABC"/>
    <property type="match status" value="1"/>
</dbReference>
<evidence type="ECO:0000256" key="11">
    <source>
        <dbReference type="RuleBase" id="RU365097"/>
    </source>
</evidence>
<comment type="similarity">
    <text evidence="3 11">Belongs to the binding-protein-dependent transport system permease family. CysTW subfamily.</text>
</comment>
<dbReference type="OrthoDB" id="9795403at2"/>
<evidence type="ECO:0000256" key="7">
    <source>
        <dbReference type="ARBA" id="ARBA00022692"/>
    </source>
</evidence>
<feature type="transmembrane region" description="Helical" evidence="10">
    <location>
        <begin position="193"/>
        <end position="213"/>
    </location>
</feature>
<feature type="transmembrane region" description="Helical" evidence="10">
    <location>
        <begin position="88"/>
        <end position="106"/>
    </location>
</feature>
<evidence type="ECO:0000256" key="3">
    <source>
        <dbReference type="ARBA" id="ARBA00007069"/>
    </source>
</evidence>
<dbReference type="CDD" id="cd06261">
    <property type="entry name" value="TM_PBP2"/>
    <property type="match status" value="1"/>
</dbReference>
<keyword evidence="7 10" id="KW-0812">Transmembrane</keyword>
<feature type="transmembrane region" description="Helical" evidence="10">
    <location>
        <begin position="6"/>
        <end position="35"/>
    </location>
</feature>
<evidence type="ECO:0000256" key="4">
    <source>
        <dbReference type="ARBA" id="ARBA00022448"/>
    </source>
</evidence>
<dbReference type="SUPFAM" id="SSF161098">
    <property type="entry name" value="MetI-like"/>
    <property type="match status" value="1"/>
</dbReference>
<evidence type="ECO:0000256" key="10">
    <source>
        <dbReference type="RuleBase" id="RU363032"/>
    </source>
</evidence>
<dbReference type="Gene3D" id="1.10.3720.10">
    <property type="entry name" value="MetI-like"/>
    <property type="match status" value="1"/>
</dbReference>
<keyword evidence="14" id="KW-1185">Reference proteome</keyword>
<organism evidence="13 14">
    <name type="scientific">Nibricoccus aquaticus</name>
    <dbReference type="NCBI Taxonomy" id="2576891"/>
    <lineage>
        <taxon>Bacteria</taxon>
        <taxon>Pseudomonadati</taxon>
        <taxon>Verrucomicrobiota</taxon>
        <taxon>Opitutia</taxon>
        <taxon>Opitutales</taxon>
        <taxon>Opitutaceae</taxon>
        <taxon>Nibricoccus</taxon>
    </lineage>
</organism>
<dbReference type="Proteomes" id="UP000217265">
    <property type="component" value="Chromosome"/>
</dbReference>
<dbReference type="GO" id="GO:0005886">
    <property type="term" value="C:plasma membrane"/>
    <property type="evidence" value="ECO:0007669"/>
    <property type="project" value="UniProtKB-SubCell"/>
</dbReference>
<dbReference type="PROSITE" id="PS50928">
    <property type="entry name" value="ABC_TM1"/>
    <property type="match status" value="1"/>
</dbReference>
<dbReference type="GO" id="GO:0015098">
    <property type="term" value="F:molybdate ion transmembrane transporter activity"/>
    <property type="evidence" value="ECO:0007669"/>
    <property type="project" value="UniProtKB-UniRule"/>
</dbReference>
<comment type="subcellular location">
    <subcellularLocation>
        <location evidence="2 10">Cell membrane</location>
        <topology evidence="2 10">Multi-pass membrane protein</topology>
    </subcellularLocation>
</comment>
<keyword evidence="4 10" id="KW-0813">Transport</keyword>
<evidence type="ECO:0000256" key="6">
    <source>
        <dbReference type="ARBA" id="ARBA00022505"/>
    </source>
</evidence>
<dbReference type="KEGG" id="vbh:CMV30_14035"/>
<keyword evidence="9 10" id="KW-0472">Membrane</keyword>
<feature type="transmembrane region" description="Helical" evidence="10">
    <location>
        <begin position="47"/>
        <end position="68"/>
    </location>
</feature>
<evidence type="ECO:0000256" key="8">
    <source>
        <dbReference type="ARBA" id="ARBA00022989"/>
    </source>
</evidence>
<comment type="caution">
    <text evidence="11">Lacks conserved residue(s) required for the propagation of feature annotation.</text>
</comment>
<keyword evidence="5 11" id="KW-1003">Cell membrane</keyword>
<dbReference type="InterPro" id="IPR035906">
    <property type="entry name" value="MetI-like_sf"/>
</dbReference>
<evidence type="ECO:0000313" key="13">
    <source>
        <dbReference type="EMBL" id="ATC66144.1"/>
    </source>
</evidence>
<reference evidence="13 14" key="1">
    <citation type="submission" date="2017-09" db="EMBL/GenBank/DDBJ databases">
        <title>Complete genome sequence of Verrucomicrobial strain HZ-65, isolated from freshwater.</title>
        <authorList>
            <person name="Choi A."/>
        </authorList>
    </citation>
    <scope>NUCLEOTIDE SEQUENCE [LARGE SCALE GENOMIC DNA]</scope>
    <source>
        <strain evidence="13 14">HZ-65</strain>
    </source>
</reference>
<evidence type="ECO:0000256" key="9">
    <source>
        <dbReference type="ARBA" id="ARBA00023136"/>
    </source>
</evidence>
<keyword evidence="8 10" id="KW-1133">Transmembrane helix</keyword>
<dbReference type="AlphaFoldDB" id="A0A290QC88"/>
<gene>
    <name evidence="13" type="primary">modB</name>
    <name evidence="13" type="ORF">CMV30_14035</name>
</gene>
<dbReference type="InterPro" id="IPR000515">
    <property type="entry name" value="MetI-like"/>
</dbReference>
<evidence type="ECO:0000256" key="5">
    <source>
        <dbReference type="ARBA" id="ARBA00022475"/>
    </source>
</evidence>
<name>A0A290QC88_9BACT</name>
<dbReference type="Pfam" id="PF00528">
    <property type="entry name" value="BPD_transp_1"/>
    <property type="match status" value="1"/>
</dbReference>
<dbReference type="PANTHER" id="PTHR30183:SF3">
    <property type="entry name" value="MOLYBDENUM TRANSPORT SYSTEM PERMEASE PROTEIN MODB"/>
    <property type="match status" value="1"/>
</dbReference>